<feature type="coiled-coil region" evidence="4">
    <location>
        <begin position="317"/>
        <end position="386"/>
    </location>
</feature>
<evidence type="ECO:0000313" key="9">
    <source>
        <dbReference type="Proteomes" id="UP000792457"/>
    </source>
</evidence>
<comment type="caution">
    <text evidence="8">The sequence shown here is derived from an EMBL/GenBank/DDBJ whole genome shotgun (WGS) entry which is preliminary data.</text>
</comment>
<evidence type="ECO:0000259" key="6">
    <source>
        <dbReference type="Pfam" id="PF09762"/>
    </source>
</evidence>
<feature type="region of interest" description="Disordered" evidence="5">
    <location>
        <begin position="438"/>
        <end position="462"/>
    </location>
</feature>
<dbReference type="PANTHER" id="PTHR16441">
    <property type="entry name" value="FIDIPIDINE"/>
    <property type="match status" value="1"/>
</dbReference>
<dbReference type="AlphaFoldDB" id="A0A8K0JWI9"/>
<feature type="compositionally biased region" description="Basic and acidic residues" evidence="5">
    <location>
        <begin position="252"/>
        <end position="261"/>
    </location>
</feature>
<dbReference type="PANTHER" id="PTHR16441:SF0">
    <property type="entry name" value="COILED-COIL DOMAIN-CONTAINING PROTEIN 93"/>
    <property type="match status" value="1"/>
</dbReference>
<proteinExistence type="inferred from homology"/>
<comment type="similarity">
    <text evidence="1">Belongs to the CCDC93 family.</text>
</comment>
<dbReference type="GO" id="GO:0006893">
    <property type="term" value="P:Golgi to plasma membrane transport"/>
    <property type="evidence" value="ECO:0007669"/>
    <property type="project" value="TreeGrafter"/>
</dbReference>
<evidence type="ECO:0000313" key="8">
    <source>
        <dbReference type="EMBL" id="KAG8223689.1"/>
    </source>
</evidence>
<dbReference type="InterPro" id="IPR048747">
    <property type="entry name" value="CCDC93_N"/>
</dbReference>
<dbReference type="Pfam" id="PF09762">
    <property type="entry name" value="CCDC93_CC"/>
    <property type="match status" value="1"/>
</dbReference>
<evidence type="ECO:0000256" key="5">
    <source>
        <dbReference type="SAM" id="MobiDB-lite"/>
    </source>
</evidence>
<feature type="domain" description="CCDC93 N-terminal" evidence="7">
    <location>
        <begin position="37"/>
        <end position="144"/>
    </location>
</feature>
<dbReference type="OrthoDB" id="16092at2759"/>
<feature type="domain" description="CCDC93 coiled-coil" evidence="6">
    <location>
        <begin position="185"/>
        <end position="550"/>
    </location>
</feature>
<keyword evidence="3 4" id="KW-0175">Coiled coil</keyword>
<dbReference type="InterPro" id="IPR019159">
    <property type="entry name" value="CCDC93_CC"/>
</dbReference>
<dbReference type="InterPro" id="IPR039116">
    <property type="entry name" value="CCDC93"/>
</dbReference>
<evidence type="ECO:0000256" key="3">
    <source>
        <dbReference type="ARBA" id="ARBA00023054"/>
    </source>
</evidence>
<gene>
    <name evidence="8" type="ORF">J437_LFUL004054</name>
</gene>
<evidence type="ECO:0000259" key="7">
    <source>
        <dbReference type="Pfam" id="PF21673"/>
    </source>
</evidence>
<dbReference type="EMBL" id="KZ308170">
    <property type="protein sequence ID" value="KAG8223689.1"/>
    <property type="molecule type" value="Genomic_DNA"/>
</dbReference>
<keyword evidence="9" id="KW-1185">Reference proteome</keyword>
<reference evidence="8" key="2">
    <citation type="submission" date="2017-10" db="EMBL/GenBank/DDBJ databases">
        <title>Ladona fulva Genome sequencing and assembly.</title>
        <authorList>
            <person name="Murali S."/>
            <person name="Richards S."/>
            <person name="Bandaranaike D."/>
            <person name="Bellair M."/>
            <person name="Blankenburg K."/>
            <person name="Chao H."/>
            <person name="Dinh H."/>
            <person name="Doddapaneni H."/>
            <person name="Dugan-Rocha S."/>
            <person name="Elkadiri S."/>
            <person name="Gnanaolivu R."/>
            <person name="Hernandez B."/>
            <person name="Skinner E."/>
            <person name="Javaid M."/>
            <person name="Lee S."/>
            <person name="Li M."/>
            <person name="Ming W."/>
            <person name="Munidasa M."/>
            <person name="Muniz J."/>
            <person name="Nguyen L."/>
            <person name="Hughes D."/>
            <person name="Osuji N."/>
            <person name="Pu L.-L."/>
            <person name="Puazo M."/>
            <person name="Qu C."/>
            <person name="Quiroz J."/>
            <person name="Raj R."/>
            <person name="Weissenberger G."/>
            <person name="Xin Y."/>
            <person name="Zou X."/>
            <person name="Han Y."/>
            <person name="Worley K."/>
            <person name="Muzny D."/>
            <person name="Gibbs R."/>
        </authorList>
    </citation>
    <scope>NUCLEOTIDE SEQUENCE</scope>
    <source>
        <strain evidence="8">Sampled in the wild</strain>
    </source>
</reference>
<evidence type="ECO:0000256" key="1">
    <source>
        <dbReference type="ARBA" id="ARBA00007219"/>
    </source>
</evidence>
<sequence>MSGNLMFASKAKFGHKLSTRIDADGKEVEVEVREDEDQKVKLQEIIDLLLAAGYFRARIKGLSSFDKIVGGMTWCIETCNFDVDVDLLFQENLTIGQKISLTEKIVRVLPKMKCPHNIEPHQIQGLDFIHVFPVVQWLVKRVLETRDETGGLTRAFAMSQFQKAYPGIGIHRGASIDCIKTIKEAYRPQRRFRRLRKAAEDNEESESMQVEATLLEYGHLGTPLVSSQSSGATKEGGREGGDGVSQEVDSSESPKELSRPEEIRIQSLMEKMASNEELENRVAAGVVGSIVSMHADEIAQAAEQYAKMQEGSLVTNLDSLSLESQRATKTIMSLQEQLSSLQVEEEKLKEEREQFNQEYEEAQIKLKDVKARRENGTEELKRLEDALAQIDGGGDGLLKKLRSLVVLNETLKEQEKAFKEQCRTELTGLQLLVKEAKDTATASTKEGDSDGSDGGPEQQIEEEKARLAKARLVLAKHTRVVASLKRHLDDVPGRAELAQYQRRFLELYNQVASKHRETKQFYTLYNTLDDTKLYLSKELSLLNSILDTYQE</sequence>
<evidence type="ECO:0000256" key="2">
    <source>
        <dbReference type="ARBA" id="ARBA00016765"/>
    </source>
</evidence>
<name>A0A8K0JWI9_LADFU</name>
<organism evidence="8 9">
    <name type="scientific">Ladona fulva</name>
    <name type="common">Scarce chaser dragonfly</name>
    <name type="synonym">Libellula fulva</name>
    <dbReference type="NCBI Taxonomy" id="123851"/>
    <lineage>
        <taxon>Eukaryota</taxon>
        <taxon>Metazoa</taxon>
        <taxon>Ecdysozoa</taxon>
        <taxon>Arthropoda</taxon>
        <taxon>Hexapoda</taxon>
        <taxon>Insecta</taxon>
        <taxon>Pterygota</taxon>
        <taxon>Palaeoptera</taxon>
        <taxon>Odonata</taxon>
        <taxon>Epiprocta</taxon>
        <taxon>Anisoptera</taxon>
        <taxon>Libelluloidea</taxon>
        <taxon>Libellulidae</taxon>
        <taxon>Ladona</taxon>
    </lineage>
</organism>
<dbReference type="Proteomes" id="UP000792457">
    <property type="component" value="Unassembled WGS sequence"/>
</dbReference>
<feature type="region of interest" description="Disordered" evidence="5">
    <location>
        <begin position="225"/>
        <end position="261"/>
    </location>
</feature>
<reference evidence="8" key="1">
    <citation type="submission" date="2013-04" db="EMBL/GenBank/DDBJ databases">
        <authorList>
            <person name="Qu J."/>
            <person name="Murali S.C."/>
            <person name="Bandaranaike D."/>
            <person name="Bellair M."/>
            <person name="Blankenburg K."/>
            <person name="Chao H."/>
            <person name="Dinh H."/>
            <person name="Doddapaneni H."/>
            <person name="Downs B."/>
            <person name="Dugan-Rocha S."/>
            <person name="Elkadiri S."/>
            <person name="Gnanaolivu R.D."/>
            <person name="Hernandez B."/>
            <person name="Javaid M."/>
            <person name="Jayaseelan J.C."/>
            <person name="Lee S."/>
            <person name="Li M."/>
            <person name="Ming W."/>
            <person name="Munidasa M."/>
            <person name="Muniz J."/>
            <person name="Nguyen L."/>
            <person name="Ongeri F."/>
            <person name="Osuji N."/>
            <person name="Pu L.-L."/>
            <person name="Puazo M."/>
            <person name="Qu C."/>
            <person name="Quiroz J."/>
            <person name="Raj R."/>
            <person name="Weissenberger G."/>
            <person name="Xin Y."/>
            <person name="Zou X."/>
            <person name="Han Y."/>
            <person name="Richards S."/>
            <person name="Worley K."/>
            <person name="Muzny D."/>
            <person name="Gibbs R."/>
        </authorList>
    </citation>
    <scope>NUCLEOTIDE SEQUENCE</scope>
    <source>
        <strain evidence="8">Sampled in the wild</strain>
    </source>
</reference>
<accession>A0A8K0JWI9</accession>
<protein>
    <recommendedName>
        <fullName evidence="2">Coiled-coil domain-containing protein 93</fullName>
    </recommendedName>
</protein>
<evidence type="ECO:0000256" key="4">
    <source>
        <dbReference type="SAM" id="Coils"/>
    </source>
</evidence>
<dbReference type="Pfam" id="PF21673">
    <property type="entry name" value="CCDC93_N"/>
    <property type="match status" value="1"/>
</dbReference>